<dbReference type="PANTHER" id="PTHR30126">
    <property type="entry name" value="HTH-TYPE TRANSCRIPTIONAL REGULATOR"/>
    <property type="match status" value="1"/>
</dbReference>
<evidence type="ECO:0000256" key="2">
    <source>
        <dbReference type="ARBA" id="ARBA00023015"/>
    </source>
</evidence>
<evidence type="ECO:0000256" key="1">
    <source>
        <dbReference type="ARBA" id="ARBA00009437"/>
    </source>
</evidence>
<comment type="caution">
    <text evidence="6">The sequence shown here is derived from an EMBL/GenBank/DDBJ whole genome shotgun (WGS) entry which is preliminary data.</text>
</comment>
<dbReference type="InterPro" id="IPR005119">
    <property type="entry name" value="LysR_subst-bd"/>
</dbReference>
<evidence type="ECO:0000313" key="7">
    <source>
        <dbReference type="Proteomes" id="UP000305674"/>
    </source>
</evidence>
<name>A0A4V5NVC1_9GAMM</name>
<keyword evidence="4" id="KW-0804">Transcription</keyword>
<dbReference type="Gene3D" id="3.40.190.290">
    <property type="match status" value="1"/>
</dbReference>
<dbReference type="PANTHER" id="PTHR30126:SF91">
    <property type="entry name" value="LYSR FAMILY TRANSCRIPTIONAL REGULATOR"/>
    <property type="match status" value="1"/>
</dbReference>
<keyword evidence="2" id="KW-0805">Transcription regulation</keyword>
<evidence type="ECO:0000256" key="4">
    <source>
        <dbReference type="ARBA" id="ARBA00023163"/>
    </source>
</evidence>
<gene>
    <name evidence="6" type="ORF">FCL40_07030</name>
</gene>
<dbReference type="Proteomes" id="UP000305674">
    <property type="component" value="Unassembled WGS sequence"/>
</dbReference>
<organism evidence="6 7">
    <name type="scientific">Ferrimonas sediminicola</name>
    <dbReference type="NCBI Taxonomy" id="2569538"/>
    <lineage>
        <taxon>Bacteria</taxon>
        <taxon>Pseudomonadati</taxon>
        <taxon>Pseudomonadota</taxon>
        <taxon>Gammaproteobacteria</taxon>
        <taxon>Alteromonadales</taxon>
        <taxon>Ferrimonadaceae</taxon>
        <taxon>Ferrimonas</taxon>
    </lineage>
</organism>
<dbReference type="SUPFAM" id="SSF46785">
    <property type="entry name" value="Winged helix' DNA-binding domain"/>
    <property type="match status" value="1"/>
</dbReference>
<dbReference type="GO" id="GO:0003700">
    <property type="term" value="F:DNA-binding transcription factor activity"/>
    <property type="evidence" value="ECO:0007669"/>
    <property type="project" value="InterPro"/>
</dbReference>
<sequence>MPARVWLATGISRGPSRVISNRASSSNSRVWRMRSLVDMGNSFISFCPHSIFNYDGKKLEIIGFVDMYSLEQLRMFVAAAEQGSFSAAARKLGKAQSVVSQGIANLEIDLNLILFDRSARSPRLTSQGQTLFEQARMLMVHHQRFQSSAQSLSLGEERQLVFALDEVLMMSGLEAVLRQFTERFPTTSLEFLTVVSPDVGELVRSGRAQLGLMFSQIPYPTELDASYIGSLPFVAVVSPEHPLAREQTLTLERLSLHRQIMVRGASGTLTGEFPAVSPNRWSTNNFYMVAELASRGFGWGYIPRHLTEDRIFGRRLVSLKPECDAQTWLSPVDLVSRPGAENGPALNWLKGELRQLLPG</sequence>
<dbReference type="Gene3D" id="1.10.10.10">
    <property type="entry name" value="Winged helix-like DNA-binding domain superfamily/Winged helix DNA-binding domain"/>
    <property type="match status" value="1"/>
</dbReference>
<evidence type="ECO:0000256" key="3">
    <source>
        <dbReference type="ARBA" id="ARBA00023125"/>
    </source>
</evidence>
<dbReference type="InterPro" id="IPR036388">
    <property type="entry name" value="WH-like_DNA-bd_sf"/>
</dbReference>
<dbReference type="CDD" id="cd05466">
    <property type="entry name" value="PBP2_LTTR_substrate"/>
    <property type="match status" value="1"/>
</dbReference>
<dbReference type="PROSITE" id="PS50931">
    <property type="entry name" value="HTH_LYSR"/>
    <property type="match status" value="1"/>
</dbReference>
<proteinExistence type="inferred from homology"/>
<dbReference type="GO" id="GO:0000976">
    <property type="term" value="F:transcription cis-regulatory region binding"/>
    <property type="evidence" value="ECO:0007669"/>
    <property type="project" value="TreeGrafter"/>
</dbReference>
<accession>A0A4V5NVC1</accession>
<dbReference type="FunFam" id="1.10.10.10:FF:000001">
    <property type="entry name" value="LysR family transcriptional regulator"/>
    <property type="match status" value="1"/>
</dbReference>
<protein>
    <submittedName>
        <fullName evidence="6">LysR family transcriptional regulator</fullName>
    </submittedName>
</protein>
<dbReference type="OrthoDB" id="196624at2"/>
<reference evidence="6 7" key="1">
    <citation type="submission" date="2019-04" db="EMBL/GenBank/DDBJ databases">
        <authorList>
            <person name="Hwang J.C."/>
        </authorList>
    </citation>
    <scope>NUCLEOTIDE SEQUENCE [LARGE SCALE GENOMIC DNA]</scope>
    <source>
        <strain evidence="6 7">IMCC35001</strain>
    </source>
</reference>
<evidence type="ECO:0000259" key="5">
    <source>
        <dbReference type="PROSITE" id="PS50931"/>
    </source>
</evidence>
<evidence type="ECO:0000313" key="6">
    <source>
        <dbReference type="EMBL" id="TKB49899.1"/>
    </source>
</evidence>
<dbReference type="AlphaFoldDB" id="A0A4V5NVC1"/>
<feature type="domain" description="HTH lysR-type" evidence="5">
    <location>
        <begin position="68"/>
        <end position="125"/>
    </location>
</feature>
<dbReference type="SUPFAM" id="SSF53850">
    <property type="entry name" value="Periplasmic binding protein-like II"/>
    <property type="match status" value="1"/>
</dbReference>
<dbReference type="Pfam" id="PF00126">
    <property type="entry name" value="HTH_1"/>
    <property type="match status" value="1"/>
</dbReference>
<dbReference type="EMBL" id="SWCI01000003">
    <property type="protein sequence ID" value="TKB49899.1"/>
    <property type="molecule type" value="Genomic_DNA"/>
</dbReference>
<dbReference type="InterPro" id="IPR036390">
    <property type="entry name" value="WH_DNA-bd_sf"/>
</dbReference>
<keyword evidence="3" id="KW-0238">DNA-binding</keyword>
<dbReference type="InterPro" id="IPR000847">
    <property type="entry name" value="LysR_HTH_N"/>
</dbReference>
<keyword evidence="7" id="KW-1185">Reference proteome</keyword>
<comment type="similarity">
    <text evidence="1">Belongs to the LysR transcriptional regulatory family.</text>
</comment>
<dbReference type="Pfam" id="PF03466">
    <property type="entry name" value="LysR_substrate"/>
    <property type="match status" value="1"/>
</dbReference>